<keyword evidence="3" id="KW-1185">Reference proteome</keyword>
<gene>
    <name evidence="2" type="ORF">C8F04DRAFT_72509</name>
</gene>
<feature type="compositionally biased region" description="Low complexity" evidence="1">
    <location>
        <begin position="31"/>
        <end position="43"/>
    </location>
</feature>
<accession>A0AAD6SLN5</accession>
<evidence type="ECO:0000313" key="3">
    <source>
        <dbReference type="Proteomes" id="UP001218188"/>
    </source>
</evidence>
<dbReference type="Proteomes" id="UP001218188">
    <property type="component" value="Unassembled WGS sequence"/>
</dbReference>
<evidence type="ECO:0000256" key="1">
    <source>
        <dbReference type="SAM" id="MobiDB-lite"/>
    </source>
</evidence>
<feature type="compositionally biased region" description="Basic and acidic residues" evidence="1">
    <location>
        <begin position="11"/>
        <end position="21"/>
    </location>
</feature>
<organism evidence="2 3">
    <name type="scientific">Mycena alexandri</name>
    <dbReference type="NCBI Taxonomy" id="1745969"/>
    <lineage>
        <taxon>Eukaryota</taxon>
        <taxon>Fungi</taxon>
        <taxon>Dikarya</taxon>
        <taxon>Basidiomycota</taxon>
        <taxon>Agaricomycotina</taxon>
        <taxon>Agaricomycetes</taxon>
        <taxon>Agaricomycetidae</taxon>
        <taxon>Agaricales</taxon>
        <taxon>Marasmiineae</taxon>
        <taxon>Mycenaceae</taxon>
        <taxon>Mycena</taxon>
    </lineage>
</organism>
<proteinExistence type="predicted"/>
<name>A0AAD6SLN5_9AGAR</name>
<evidence type="ECO:0000313" key="2">
    <source>
        <dbReference type="EMBL" id="KAJ7027897.1"/>
    </source>
</evidence>
<dbReference type="EMBL" id="JARJCM010000118">
    <property type="protein sequence ID" value="KAJ7027897.1"/>
    <property type="molecule type" value="Genomic_DNA"/>
</dbReference>
<sequence>MQRMTEGRVWVADEGRPREGEQVPELVSLDLPGSAMRSSSSALPSPPRMKRATSSRMQSVWTAEEDEDGAELVIDGDGHAKEPSSPTRSIEDDLDDGQGTEHFQRLDGELRVPPCRPVSYRYTDIGREYSLQLHITHPQYAHISPTGPGLLAEVPIWYVSDRALNGGPASLNQDPTYLAALPVKGAEIPAGADAVRWPKVTGERATQGRGGKPKLAQTFLGLVPPLKDAF</sequence>
<feature type="region of interest" description="Disordered" evidence="1">
    <location>
        <begin position="1"/>
        <end position="58"/>
    </location>
</feature>
<protein>
    <submittedName>
        <fullName evidence="2">Uncharacterized protein</fullName>
    </submittedName>
</protein>
<dbReference type="AlphaFoldDB" id="A0AAD6SLN5"/>
<feature type="region of interest" description="Disordered" evidence="1">
    <location>
        <begin position="75"/>
        <end position="99"/>
    </location>
</feature>
<reference evidence="2" key="1">
    <citation type="submission" date="2023-03" db="EMBL/GenBank/DDBJ databases">
        <title>Massive genome expansion in bonnet fungi (Mycena s.s.) driven by repeated elements and novel gene families across ecological guilds.</title>
        <authorList>
            <consortium name="Lawrence Berkeley National Laboratory"/>
            <person name="Harder C.B."/>
            <person name="Miyauchi S."/>
            <person name="Viragh M."/>
            <person name="Kuo A."/>
            <person name="Thoen E."/>
            <person name="Andreopoulos B."/>
            <person name="Lu D."/>
            <person name="Skrede I."/>
            <person name="Drula E."/>
            <person name="Henrissat B."/>
            <person name="Morin E."/>
            <person name="Kohler A."/>
            <person name="Barry K."/>
            <person name="LaButti K."/>
            <person name="Morin E."/>
            <person name="Salamov A."/>
            <person name="Lipzen A."/>
            <person name="Mereny Z."/>
            <person name="Hegedus B."/>
            <person name="Baldrian P."/>
            <person name="Stursova M."/>
            <person name="Weitz H."/>
            <person name="Taylor A."/>
            <person name="Grigoriev I.V."/>
            <person name="Nagy L.G."/>
            <person name="Martin F."/>
            <person name="Kauserud H."/>
        </authorList>
    </citation>
    <scope>NUCLEOTIDE SEQUENCE</scope>
    <source>
        <strain evidence="2">CBHHK200</strain>
    </source>
</reference>
<comment type="caution">
    <text evidence="2">The sequence shown here is derived from an EMBL/GenBank/DDBJ whole genome shotgun (WGS) entry which is preliminary data.</text>
</comment>